<dbReference type="EMBL" id="CBUH010000131">
    <property type="protein sequence ID" value="CDI42901.1"/>
    <property type="molecule type" value="Genomic_DNA"/>
</dbReference>
<sequence length="698" mass="79376">MAAIDDLINQIPNVSLRERIKQEVNRLQKNKKFGLVYEEHLPEYTELYDAPIIKGSKVALKGQNKSDIYIVTKIINKVATCKLIGERKIENYQLLDLTAIAEFGDPIYPYLQQIDNICNNSQSQLWHQLIEADNYHALQLLEYIYSGKIDCIYIDPPYNTGAKDWKYNNDYVDSNDEYRHSKWLSFMEKRLKLAKKLLNPKDSTLIITIDEKEYIHLGALLEQIFPEAKMQMITTVINPKGVSRIGEFSRVDEYIYVLMFGDSKPIQTSDSMLTLETDIKKTKSKSGTIWLPLKRSGSSSLRTDRPNLFYPIYVDKVSGKVKKVGSPVPENINSNDVEKIDGCDTILPIKQNGTEGRWQLQRSTVLTELKEGTVRVTKKKNGEYILQHLNAGAKKEIENGSLKVVNKDQNGALIIERVDNKLVTAKSVWNKASHDATTYGTNLLKKFLNDRSFPYPKSLYAVKDILNLFIGNKKDSIVLDFFAGSGTTLHAVNLLNKEDGGNRQCILVTNNEVSDSEASKLRRKGYQPGDNAWESKGIAQYVTWPRTVCSIIGKDIKGNTVKDEYLDGVSMSDGFATNVVYFKLGFLEKNSVALGMQLRKLLSILWMKAGAKGKCPIIRDINSKGFYIFKENKFAILVNEKNYAEFMTTVNEDDNISTVYIITDSEAGYHEMISHLNVKNTYQLYKDYLDNFRINTKG</sequence>
<dbReference type="Gene3D" id="3.40.50.150">
    <property type="entry name" value="Vaccinia Virus protein VP39"/>
    <property type="match status" value="1"/>
</dbReference>
<dbReference type="SUPFAM" id="SSF53335">
    <property type="entry name" value="S-adenosyl-L-methionine-dependent methyltransferases"/>
    <property type="match status" value="1"/>
</dbReference>
<evidence type="ECO:0000256" key="4">
    <source>
        <dbReference type="ARBA" id="ARBA00022747"/>
    </source>
</evidence>
<dbReference type="AlphaFoldDB" id="U4QI57"/>
<dbReference type="PRINTS" id="PR00508">
    <property type="entry name" value="S21N4MTFRASE"/>
</dbReference>
<dbReference type="InterPro" id="IPR002052">
    <property type="entry name" value="DNA_methylase_N6_adenine_CS"/>
</dbReference>
<gene>
    <name evidence="6" type="ORF">LHCIRMBIA953_00909</name>
</gene>
<dbReference type="InterPro" id="IPR002941">
    <property type="entry name" value="DNA_methylase_N4/N6"/>
</dbReference>
<proteinExistence type="inferred from homology"/>
<evidence type="ECO:0000256" key="1">
    <source>
        <dbReference type="ARBA" id="ARBA00006594"/>
    </source>
</evidence>
<evidence type="ECO:0000259" key="5">
    <source>
        <dbReference type="Pfam" id="PF01555"/>
    </source>
</evidence>
<dbReference type="RefSeq" id="WP_023061693.1">
    <property type="nucleotide sequence ID" value="NZ_CBUH010000131.1"/>
</dbReference>
<dbReference type="GO" id="GO:0003677">
    <property type="term" value="F:DNA binding"/>
    <property type="evidence" value="ECO:0007669"/>
    <property type="project" value="InterPro"/>
</dbReference>
<feature type="domain" description="DNA methylase N-4/N-6" evidence="5">
    <location>
        <begin position="149"/>
        <end position="498"/>
    </location>
</feature>
<evidence type="ECO:0000256" key="3">
    <source>
        <dbReference type="ARBA" id="ARBA00022679"/>
    </source>
</evidence>
<dbReference type="GO" id="GO:0032259">
    <property type="term" value="P:methylation"/>
    <property type="evidence" value="ECO:0007669"/>
    <property type="project" value="UniProtKB-KW"/>
</dbReference>
<evidence type="ECO:0000313" key="6">
    <source>
        <dbReference type="EMBL" id="CDI42901.1"/>
    </source>
</evidence>
<accession>U4QI57</accession>
<dbReference type="Proteomes" id="UP000017243">
    <property type="component" value="Unassembled WGS sequence"/>
</dbReference>
<comment type="similarity">
    <text evidence="1">Belongs to the N(4)/N(6)-methyltransferase family.</text>
</comment>
<reference evidence="6 7" key="1">
    <citation type="submission" date="2013-09" db="EMBL/GenBank/DDBJ databases">
        <title>Draft Genome Sequence of five Lactobacillus helveticus strains CIRM-BIA 101T, 103, 104, 951 and 953 isolated from milk product.</title>
        <authorList>
            <person name="Valence F."/>
            <person name="Chuat V."/>
            <person name="Ma L."/>
            <person name="Creno S."/>
            <person name="Falentin H."/>
            <person name="Lortal S."/>
            <person name="Bizet C."/>
            <person name="Clermont D."/>
            <person name="Loux V."/>
            <person name="Bouchier C."/>
            <person name="Cousin S."/>
        </authorList>
    </citation>
    <scope>NUCLEOTIDE SEQUENCE [LARGE SCALE GENOMIC DNA]</scope>
    <source>
        <strain evidence="6 7">CIRM-BIA 953</strain>
    </source>
</reference>
<comment type="caution">
    <text evidence="6">The sequence shown here is derived from an EMBL/GenBank/DDBJ whole genome shotgun (WGS) entry which is preliminary data.</text>
</comment>
<evidence type="ECO:0000313" key="7">
    <source>
        <dbReference type="Proteomes" id="UP000017243"/>
    </source>
</evidence>
<name>U4QI57_LACHE</name>
<keyword evidence="2 6" id="KW-0489">Methyltransferase</keyword>
<dbReference type="InterPro" id="IPR029063">
    <property type="entry name" value="SAM-dependent_MTases_sf"/>
</dbReference>
<protein>
    <submittedName>
        <fullName evidence="6">DNA methylase N-4/N-6 domain protein</fullName>
    </submittedName>
</protein>
<keyword evidence="3" id="KW-0808">Transferase</keyword>
<dbReference type="PROSITE" id="PS00092">
    <property type="entry name" value="N6_MTASE"/>
    <property type="match status" value="1"/>
</dbReference>
<dbReference type="GO" id="GO:0008170">
    <property type="term" value="F:N-methyltransferase activity"/>
    <property type="evidence" value="ECO:0007669"/>
    <property type="project" value="InterPro"/>
</dbReference>
<dbReference type="Pfam" id="PF01555">
    <property type="entry name" value="N6_N4_Mtase"/>
    <property type="match status" value="1"/>
</dbReference>
<keyword evidence="4" id="KW-0680">Restriction system</keyword>
<dbReference type="InterPro" id="IPR001091">
    <property type="entry name" value="RM_Methyltransferase"/>
</dbReference>
<dbReference type="GO" id="GO:0009307">
    <property type="term" value="P:DNA restriction-modification system"/>
    <property type="evidence" value="ECO:0007669"/>
    <property type="project" value="UniProtKB-KW"/>
</dbReference>
<organism evidence="6 7">
    <name type="scientific">Lactobacillus helveticus CIRM-BIA 953</name>
    <dbReference type="NCBI Taxonomy" id="1226335"/>
    <lineage>
        <taxon>Bacteria</taxon>
        <taxon>Bacillati</taxon>
        <taxon>Bacillota</taxon>
        <taxon>Bacilli</taxon>
        <taxon>Lactobacillales</taxon>
        <taxon>Lactobacillaceae</taxon>
        <taxon>Lactobacillus</taxon>
    </lineage>
</organism>
<evidence type="ECO:0000256" key="2">
    <source>
        <dbReference type="ARBA" id="ARBA00022603"/>
    </source>
</evidence>